<dbReference type="PROSITE" id="PS52002">
    <property type="entry name" value="SM"/>
    <property type="match status" value="1"/>
</dbReference>
<dbReference type="EMBL" id="SWFT01000159">
    <property type="protein sequence ID" value="KAA8897128.1"/>
    <property type="molecule type" value="Genomic_DNA"/>
</dbReference>
<dbReference type="OrthoDB" id="429711at2759"/>
<keyword evidence="5" id="KW-0694">RNA-binding</keyword>
<dbReference type="Gene3D" id="2.30.30.100">
    <property type="match status" value="1"/>
</dbReference>
<dbReference type="AlphaFoldDB" id="A0A642UDF5"/>
<evidence type="ECO:0000259" key="9">
    <source>
        <dbReference type="PROSITE" id="PS52002"/>
    </source>
</evidence>
<accession>A0A642UDF5</accession>
<evidence type="ECO:0000256" key="3">
    <source>
        <dbReference type="ARBA" id="ARBA00022664"/>
    </source>
</evidence>
<evidence type="ECO:0000256" key="6">
    <source>
        <dbReference type="ARBA" id="ARBA00023187"/>
    </source>
</evidence>
<dbReference type="GO" id="GO:1990726">
    <property type="term" value="C:Lsm1-7-Pat1 complex"/>
    <property type="evidence" value="ECO:0007669"/>
    <property type="project" value="TreeGrafter"/>
</dbReference>
<dbReference type="InterPro" id="IPR001163">
    <property type="entry name" value="Sm_dom_euk/arc"/>
</dbReference>
<comment type="similarity">
    <text evidence="2">Belongs to the snRNP Sm proteins family.</text>
</comment>
<dbReference type="GeneID" id="54784012"/>
<dbReference type="GO" id="GO:0000398">
    <property type="term" value="P:mRNA splicing, via spliceosome"/>
    <property type="evidence" value="ECO:0007669"/>
    <property type="project" value="TreeGrafter"/>
</dbReference>
<keyword evidence="7" id="KW-0539">Nucleus</keyword>
<organism evidence="10 11">
    <name type="scientific">Diutina rugosa</name>
    <name type="common">Yeast</name>
    <name type="synonym">Candida rugosa</name>
    <dbReference type="NCBI Taxonomy" id="5481"/>
    <lineage>
        <taxon>Eukaryota</taxon>
        <taxon>Fungi</taxon>
        <taxon>Dikarya</taxon>
        <taxon>Ascomycota</taxon>
        <taxon>Saccharomycotina</taxon>
        <taxon>Pichiomycetes</taxon>
        <taxon>Debaryomycetaceae</taxon>
        <taxon>Diutina</taxon>
    </lineage>
</organism>
<dbReference type="InterPro" id="IPR010920">
    <property type="entry name" value="LSM_dom_sf"/>
</dbReference>
<sequence>MDTVLPLEAIDKAIGKQVRVLMASDKEFEGTLAGFDDFVNMVLENVTETTDRDNASPTPVKKMLLNGGHVAMIVVKD</sequence>
<dbReference type="GO" id="GO:0005681">
    <property type="term" value="C:spliceosomal complex"/>
    <property type="evidence" value="ECO:0007669"/>
    <property type="project" value="UniProtKB-KW"/>
</dbReference>
<evidence type="ECO:0000256" key="1">
    <source>
        <dbReference type="ARBA" id="ARBA00004123"/>
    </source>
</evidence>
<evidence type="ECO:0000256" key="8">
    <source>
        <dbReference type="ARBA" id="ARBA00023274"/>
    </source>
</evidence>
<evidence type="ECO:0000313" key="10">
    <source>
        <dbReference type="EMBL" id="KAA8897128.1"/>
    </source>
</evidence>
<keyword evidence="8" id="KW-0687">Ribonucleoprotein</keyword>
<dbReference type="Proteomes" id="UP000449547">
    <property type="component" value="Unassembled WGS sequence"/>
</dbReference>
<dbReference type="Pfam" id="PF01423">
    <property type="entry name" value="LSM"/>
    <property type="match status" value="1"/>
</dbReference>
<comment type="subcellular location">
    <subcellularLocation>
        <location evidence="1">Nucleus</location>
    </subcellularLocation>
</comment>
<dbReference type="SMART" id="SM00651">
    <property type="entry name" value="Sm"/>
    <property type="match status" value="1"/>
</dbReference>
<gene>
    <name evidence="10" type="ORF">DIURU_005361</name>
</gene>
<proteinExistence type="inferred from homology"/>
<dbReference type="OMA" id="YETTPQG"/>
<comment type="caution">
    <text evidence="10">The sequence shown here is derived from an EMBL/GenBank/DDBJ whole genome shotgun (WGS) entry which is preliminary data.</text>
</comment>
<protein>
    <recommendedName>
        <fullName evidence="9">Sm domain-containing protein</fullName>
    </recommendedName>
</protein>
<evidence type="ECO:0000256" key="7">
    <source>
        <dbReference type="ARBA" id="ARBA00023242"/>
    </source>
</evidence>
<dbReference type="RefSeq" id="XP_034009785.1">
    <property type="nucleotide sequence ID" value="XM_034158335.1"/>
</dbReference>
<feature type="domain" description="Sm" evidence="9">
    <location>
        <begin position="5"/>
        <end position="77"/>
    </location>
</feature>
<keyword evidence="4" id="KW-0747">Spliceosome</keyword>
<evidence type="ECO:0000256" key="5">
    <source>
        <dbReference type="ARBA" id="ARBA00022884"/>
    </source>
</evidence>
<name>A0A642UDF5_DIURU</name>
<dbReference type="PANTHER" id="PTHR20971">
    <property type="entry name" value="U6 SNRNA-ASSOCIATED PROTEIN"/>
    <property type="match status" value="1"/>
</dbReference>
<dbReference type="VEuPathDB" id="FungiDB:DIURU_005361"/>
<evidence type="ECO:0000256" key="2">
    <source>
        <dbReference type="ARBA" id="ARBA00006850"/>
    </source>
</evidence>
<evidence type="ECO:0000313" key="11">
    <source>
        <dbReference type="Proteomes" id="UP000449547"/>
    </source>
</evidence>
<keyword evidence="6" id="KW-0508">mRNA splicing</keyword>
<keyword evidence="11" id="KW-1185">Reference proteome</keyword>
<reference evidence="10 11" key="1">
    <citation type="submission" date="2019-07" db="EMBL/GenBank/DDBJ databases">
        <title>Genome assembly of two rare yeast pathogens: Diutina rugosa and Trichomonascus ciferrii.</title>
        <authorList>
            <person name="Mixao V."/>
            <person name="Saus E."/>
            <person name="Hansen A."/>
            <person name="Lass-Flor C."/>
            <person name="Gabaldon T."/>
        </authorList>
    </citation>
    <scope>NUCLEOTIDE SEQUENCE [LARGE SCALE GENOMIC DNA]</scope>
    <source>
        <strain evidence="10 11">CBS 613</strain>
    </source>
</reference>
<dbReference type="InterPro" id="IPR033871">
    <property type="entry name" value="LSm5"/>
</dbReference>
<dbReference type="GO" id="GO:0005688">
    <property type="term" value="C:U6 snRNP"/>
    <property type="evidence" value="ECO:0007669"/>
    <property type="project" value="TreeGrafter"/>
</dbReference>
<dbReference type="GO" id="GO:0046540">
    <property type="term" value="C:U4/U6 x U5 tri-snRNP complex"/>
    <property type="evidence" value="ECO:0007669"/>
    <property type="project" value="TreeGrafter"/>
</dbReference>
<dbReference type="PANTHER" id="PTHR20971:SF0">
    <property type="entry name" value="U6 SNRNA-ASSOCIATED SM-LIKE PROTEIN LSM5"/>
    <property type="match status" value="1"/>
</dbReference>
<dbReference type="SUPFAM" id="SSF50182">
    <property type="entry name" value="Sm-like ribonucleoproteins"/>
    <property type="match status" value="1"/>
</dbReference>
<dbReference type="GO" id="GO:0003723">
    <property type="term" value="F:RNA binding"/>
    <property type="evidence" value="ECO:0007669"/>
    <property type="project" value="UniProtKB-KW"/>
</dbReference>
<dbReference type="InterPro" id="IPR047575">
    <property type="entry name" value="Sm"/>
</dbReference>
<evidence type="ECO:0000256" key="4">
    <source>
        <dbReference type="ARBA" id="ARBA00022728"/>
    </source>
</evidence>
<keyword evidence="3" id="KW-0507">mRNA processing</keyword>